<dbReference type="EMBL" id="MFLD01000007">
    <property type="protein sequence ID" value="OGG60862.1"/>
    <property type="molecule type" value="Genomic_DNA"/>
</dbReference>
<dbReference type="InterPro" id="IPR035093">
    <property type="entry name" value="RelE/ParE_toxin_dom_sf"/>
</dbReference>
<reference evidence="3 4" key="1">
    <citation type="journal article" date="2016" name="Nat. Commun.">
        <title>Thousands of microbial genomes shed light on interconnected biogeochemical processes in an aquifer system.</title>
        <authorList>
            <person name="Anantharaman K."/>
            <person name="Brown C.T."/>
            <person name="Hug L.A."/>
            <person name="Sharon I."/>
            <person name="Castelle C.J."/>
            <person name="Probst A.J."/>
            <person name="Thomas B.C."/>
            <person name="Singh A."/>
            <person name="Wilkins M.J."/>
            <person name="Karaoz U."/>
            <person name="Brodie E.L."/>
            <person name="Williams K.H."/>
            <person name="Hubbard S.S."/>
            <person name="Banfield J.F."/>
        </authorList>
    </citation>
    <scope>NUCLEOTIDE SEQUENCE [LARGE SCALE GENOMIC DNA]</scope>
</reference>
<accession>A0A1F6DIM3</accession>
<evidence type="ECO:0000256" key="2">
    <source>
        <dbReference type="ARBA" id="ARBA00022649"/>
    </source>
</evidence>
<comment type="similarity">
    <text evidence="1">Belongs to the RelE toxin family.</text>
</comment>
<dbReference type="Pfam" id="PF05016">
    <property type="entry name" value="ParE_toxin"/>
    <property type="match status" value="1"/>
</dbReference>
<dbReference type="AlphaFoldDB" id="A0A1F6DIM3"/>
<evidence type="ECO:0000256" key="1">
    <source>
        <dbReference type="ARBA" id="ARBA00006226"/>
    </source>
</evidence>
<evidence type="ECO:0000313" key="4">
    <source>
        <dbReference type="Proteomes" id="UP000178042"/>
    </source>
</evidence>
<name>A0A1F6DIM3_9BACT</name>
<gene>
    <name evidence="3" type="ORF">A3C86_00305</name>
</gene>
<dbReference type="PANTHER" id="PTHR33755">
    <property type="entry name" value="TOXIN PARE1-RELATED"/>
    <property type="match status" value="1"/>
</dbReference>
<dbReference type="Proteomes" id="UP000178042">
    <property type="component" value="Unassembled WGS sequence"/>
</dbReference>
<keyword evidence="2" id="KW-1277">Toxin-antitoxin system</keyword>
<evidence type="ECO:0008006" key="5">
    <source>
        <dbReference type="Google" id="ProtNLM"/>
    </source>
</evidence>
<proteinExistence type="inferred from homology"/>
<organism evidence="3 4">
    <name type="scientific">Candidatus Kaiserbacteria bacterium RIFCSPHIGHO2_02_FULL_49_16</name>
    <dbReference type="NCBI Taxonomy" id="1798490"/>
    <lineage>
        <taxon>Bacteria</taxon>
        <taxon>Candidatus Kaiseribacteriota</taxon>
    </lineage>
</organism>
<sequence length="91" mass="10494">MKAVFTVSALEDLDRIRRYIAANYPELSALVGKRIHAVIGRIVAYPESARTVAGWSHVHVVPVIRYPYKIFYRIIGETVEILHIHHTSRER</sequence>
<dbReference type="Gene3D" id="3.30.2310.20">
    <property type="entry name" value="RelE-like"/>
    <property type="match status" value="1"/>
</dbReference>
<comment type="caution">
    <text evidence="3">The sequence shown here is derived from an EMBL/GenBank/DDBJ whole genome shotgun (WGS) entry which is preliminary data.</text>
</comment>
<evidence type="ECO:0000313" key="3">
    <source>
        <dbReference type="EMBL" id="OGG60862.1"/>
    </source>
</evidence>
<dbReference type="InterPro" id="IPR007712">
    <property type="entry name" value="RelE/ParE_toxin"/>
</dbReference>
<protein>
    <recommendedName>
        <fullName evidence="5">Type II toxin-antitoxin system RelE/ParE family toxin</fullName>
    </recommendedName>
</protein>
<dbReference type="InterPro" id="IPR051803">
    <property type="entry name" value="TA_system_RelE-like_toxin"/>
</dbReference>